<evidence type="ECO:0000313" key="4">
    <source>
        <dbReference type="Proteomes" id="UP001642482"/>
    </source>
</evidence>
<dbReference type="Gene3D" id="2.60.40.1210">
    <property type="entry name" value="Cellobiose dehydrogenase, cytochrome domain"/>
    <property type="match status" value="1"/>
</dbReference>
<dbReference type="Pfam" id="PF16010">
    <property type="entry name" value="CDH-cyt"/>
    <property type="match status" value="1"/>
</dbReference>
<evidence type="ECO:0000256" key="1">
    <source>
        <dbReference type="SAM" id="MobiDB-lite"/>
    </source>
</evidence>
<evidence type="ECO:0000259" key="2">
    <source>
        <dbReference type="Pfam" id="PF16010"/>
    </source>
</evidence>
<reference evidence="3 4" key="1">
    <citation type="submission" date="2024-01" db="EMBL/GenBank/DDBJ databases">
        <authorList>
            <person name="Allen C."/>
            <person name="Tagirdzhanova G."/>
        </authorList>
    </citation>
    <scope>NUCLEOTIDE SEQUENCE [LARGE SCALE GENOMIC DNA]</scope>
</reference>
<evidence type="ECO:0000313" key="3">
    <source>
        <dbReference type="EMBL" id="CAK7218206.1"/>
    </source>
</evidence>
<sequence length="277" mass="29354">MIFSRKSVIAAAMPVAQDFELFPSTYTDAKSGINFTTWATPGVNGTGAFSFGFVLPPDALQKDATEYIGRLQCQSTNASMTGWCGIAHGGHMPSDLLLMAWPYKGNVYTSFRWVTDYFKPGQFGGDSGTNGTSATFPAPVLTVISSSVNATNYEILYRCQNCFAWQQGSYNESVHTALQPGDAESVLVLGYAQAAKGPTNPACTGNALNFGFHDNGYAQWGAPANNATRTNYAAWTKLATQAPNPGANATSASCQVKSAPSAAPSAPPARRAVEISW</sequence>
<comment type="caution">
    <text evidence="3">The sequence shown here is derived from an EMBL/GenBank/DDBJ whole genome shotgun (WGS) entry which is preliminary data.</text>
</comment>
<feature type="region of interest" description="Disordered" evidence="1">
    <location>
        <begin position="246"/>
        <end position="277"/>
    </location>
</feature>
<accession>A0ABP0BFB0</accession>
<feature type="compositionally biased region" description="Low complexity" evidence="1">
    <location>
        <begin position="258"/>
        <end position="270"/>
    </location>
</feature>
<keyword evidence="4" id="KW-1185">Reference proteome</keyword>
<name>A0ABP0BFB0_9PEZI</name>
<feature type="domain" description="Cellobiose dehydrogenase-like cytochrome" evidence="2">
    <location>
        <begin position="26"/>
        <end position="233"/>
    </location>
</feature>
<feature type="compositionally biased region" description="Polar residues" evidence="1">
    <location>
        <begin position="246"/>
        <end position="256"/>
    </location>
</feature>
<dbReference type="SUPFAM" id="SSF49344">
    <property type="entry name" value="CBD9-like"/>
    <property type="match status" value="1"/>
</dbReference>
<gene>
    <name evidence="3" type="ORF">SEUCBS140593_003468</name>
</gene>
<dbReference type="PANTHER" id="PTHR47190:SF2">
    <property type="entry name" value="CELLOBIOSE DEHYDROGENASE (AFU_ORTHOLOGUE AFUA_2G17620)"/>
    <property type="match status" value="1"/>
</dbReference>
<dbReference type="CDD" id="cd09630">
    <property type="entry name" value="CDH_like_cytochrome"/>
    <property type="match status" value="1"/>
</dbReference>
<dbReference type="InterPro" id="IPR053208">
    <property type="entry name" value="GMC_Oxidoreductase_CD"/>
</dbReference>
<protein>
    <recommendedName>
        <fullName evidence="2">Cellobiose dehydrogenase-like cytochrome domain-containing protein</fullName>
    </recommendedName>
</protein>
<proteinExistence type="predicted"/>
<dbReference type="InterPro" id="IPR015920">
    <property type="entry name" value="Cellobiose_DH-like_cyt"/>
</dbReference>
<organism evidence="3 4">
    <name type="scientific">Sporothrix eucalyptigena</name>
    <dbReference type="NCBI Taxonomy" id="1812306"/>
    <lineage>
        <taxon>Eukaryota</taxon>
        <taxon>Fungi</taxon>
        <taxon>Dikarya</taxon>
        <taxon>Ascomycota</taxon>
        <taxon>Pezizomycotina</taxon>
        <taxon>Sordariomycetes</taxon>
        <taxon>Sordariomycetidae</taxon>
        <taxon>Ophiostomatales</taxon>
        <taxon>Ophiostomataceae</taxon>
        <taxon>Sporothrix</taxon>
    </lineage>
</organism>
<dbReference type="PANTHER" id="PTHR47190">
    <property type="entry name" value="DEHYDROGENASE, PUTATIVE-RELATED"/>
    <property type="match status" value="1"/>
</dbReference>
<dbReference type="Proteomes" id="UP001642482">
    <property type="component" value="Unassembled WGS sequence"/>
</dbReference>
<dbReference type="EMBL" id="CAWUHD010000027">
    <property type="protein sequence ID" value="CAK7218206.1"/>
    <property type="molecule type" value="Genomic_DNA"/>
</dbReference>